<evidence type="ECO:0000256" key="6">
    <source>
        <dbReference type="ARBA" id="ARBA00022989"/>
    </source>
</evidence>
<dbReference type="Pfam" id="PF01061">
    <property type="entry name" value="ABC2_membrane"/>
    <property type="match status" value="1"/>
</dbReference>
<feature type="region of interest" description="Disordered" evidence="8">
    <location>
        <begin position="1"/>
        <end position="24"/>
    </location>
</feature>
<proteinExistence type="predicted"/>
<dbReference type="InterPro" id="IPR043926">
    <property type="entry name" value="ABCG_dom"/>
</dbReference>
<feature type="transmembrane region" description="Helical" evidence="9">
    <location>
        <begin position="516"/>
        <end position="536"/>
    </location>
</feature>
<evidence type="ECO:0000256" key="9">
    <source>
        <dbReference type="SAM" id="Phobius"/>
    </source>
</evidence>
<evidence type="ECO:0000256" key="1">
    <source>
        <dbReference type="ARBA" id="ARBA00004141"/>
    </source>
</evidence>
<evidence type="ECO:0000256" key="3">
    <source>
        <dbReference type="ARBA" id="ARBA00022692"/>
    </source>
</evidence>
<keyword evidence="6 9" id="KW-1133">Transmembrane helix</keyword>
<keyword evidence="7 9" id="KW-0472">Membrane</keyword>
<feature type="compositionally biased region" description="Low complexity" evidence="8">
    <location>
        <begin position="69"/>
        <end position="83"/>
    </location>
</feature>
<feature type="transmembrane region" description="Helical" evidence="9">
    <location>
        <begin position="574"/>
        <end position="593"/>
    </location>
</feature>
<keyword evidence="12" id="KW-1185">Reference proteome</keyword>
<evidence type="ECO:0000256" key="2">
    <source>
        <dbReference type="ARBA" id="ARBA00022448"/>
    </source>
</evidence>
<dbReference type="SMART" id="SM00382">
    <property type="entry name" value="AAA"/>
    <property type="match status" value="1"/>
</dbReference>
<dbReference type="Pfam" id="PF00005">
    <property type="entry name" value="ABC_tran"/>
    <property type="match status" value="1"/>
</dbReference>
<protein>
    <recommendedName>
        <fullName evidence="10">ABC transporter domain-containing protein</fullName>
    </recommendedName>
</protein>
<comment type="caution">
    <text evidence="11">The sequence shown here is derived from an EMBL/GenBank/DDBJ whole genome shotgun (WGS) entry which is preliminary data.</text>
</comment>
<keyword evidence="3 9" id="KW-0812">Transmembrane</keyword>
<dbReference type="AlphaFoldDB" id="A0A835C4I8"/>
<dbReference type="InterPro" id="IPR013525">
    <property type="entry name" value="ABC2_TM"/>
</dbReference>
<dbReference type="Proteomes" id="UP000636709">
    <property type="component" value="Unassembled WGS sequence"/>
</dbReference>
<dbReference type="GO" id="GO:0140359">
    <property type="term" value="F:ABC-type transporter activity"/>
    <property type="evidence" value="ECO:0007669"/>
    <property type="project" value="InterPro"/>
</dbReference>
<dbReference type="PANTHER" id="PTHR48041">
    <property type="entry name" value="ABC TRANSPORTER G FAMILY MEMBER 28"/>
    <property type="match status" value="1"/>
</dbReference>
<dbReference type="Gene3D" id="3.40.50.300">
    <property type="entry name" value="P-loop containing nucleotide triphosphate hydrolases"/>
    <property type="match status" value="1"/>
</dbReference>
<dbReference type="InterPro" id="IPR050352">
    <property type="entry name" value="ABCG_transporters"/>
</dbReference>
<dbReference type="GO" id="GO:0005524">
    <property type="term" value="F:ATP binding"/>
    <property type="evidence" value="ECO:0007669"/>
    <property type="project" value="UniProtKB-KW"/>
</dbReference>
<feature type="region of interest" description="Disordered" evidence="8">
    <location>
        <begin position="54"/>
        <end position="94"/>
    </location>
</feature>
<keyword evidence="4" id="KW-0547">Nucleotide-binding</keyword>
<dbReference type="PANTHER" id="PTHR48041:SF56">
    <property type="entry name" value="ABC TRANSPORTER G FAMILY MEMBER 25"/>
    <property type="match status" value="1"/>
</dbReference>
<organism evidence="11 12">
    <name type="scientific">Digitaria exilis</name>
    <dbReference type="NCBI Taxonomy" id="1010633"/>
    <lineage>
        <taxon>Eukaryota</taxon>
        <taxon>Viridiplantae</taxon>
        <taxon>Streptophyta</taxon>
        <taxon>Embryophyta</taxon>
        <taxon>Tracheophyta</taxon>
        <taxon>Spermatophyta</taxon>
        <taxon>Magnoliopsida</taxon>
        <taxon>Liliopsida</taxon>
        <taxon>Poales</taxon>
        <taxon>Poaceae</taxon>
        <taxon>PACMAD clade</taxon>
        <taxon>Panicoideae</taxon>
        <taxon>Panicodae</taxon>
        <taxon>Paniceae</taxon>
        <taxon>Anthephorinae</taxon>
        <taxon>Digitaria</taxon>
    </lineage>
</organism>
<feature type="domain" description="ABC transporter" evidence="10">
    <location>
        <begin position="42"/>
        <end position="320"/>
    </location>
</feature>
<dbReference type="CDD" id="cd03213">
    <property type="entry name" value="ABCG_EPDR"/>
    <property type="match status" value="1"/>
</dbReference>
<feature type="transmembrane region" description="Helical" evidence="9">
    <location>
        <begin position="638"/>
        <end position="662"/>
    </location>
</feature>
<dbReference type="EMBL" id="JACEFO010001753">
    <property type="protein sequence ID" value="KAF8711138.1"/>
    <property type="molecule type" value="Genomic_DNA"/>
</dbReference>
<evidence type="ECO:0000259" key="10">
    <source>
        <dbReference type="PROSITE" id="PS50893"/>
    </source>
</evidence>
<keyword evidence="5" id="KW-0067">ATP-binding</keyword>
<feature type="transmembrane region" description="Helical" evidence="9">
    <location>
        <begin position="542"/>
        <end position="567"/>
    </location>
</feature>
<dbReference type="GO" id="GO:0005886">
    <property type="term" value="C:plasma membrane"/>
    <property type="evidence" value="ECO:0007669"/>
    <property type="project" value="TreeGrafter"/>
</dbReference>
<evidence type="ECO:0000313" key="12">
    <source>
        <dbReference type="Proteomes" id="UP000636709"/>
    </source>
</evidence>
<comment type="subcellular location">
    <subcellularLocation>
        <location evidence="1">Membrane</location>
        <topology evidence="1">Multi-pass membrane protein</topology>
    </subcellularLocation>
</comment>
<sequence>MPPNATTHESRASNAVPPSPSPAPATNKMDCFLTAACTPLNLQFIDVSYRIKTNHSSTPAKSSPPGRISSSSSSSSAAAAAATTGGGAAPQSDERTILNNITGEARPGELLAILGPSGSGKSTLLSILAGRLTHHTGKILAGENPLPSRSVQRRTGFVAQDDVLHPHLTVRETLLYCALLRLPRATPHAAKLAAIDAVIAELGLDSCADTIVGNAFVRGVSGGERKRVSIGHEMLVNPSLLVLDEPTSGLDSTAAARLVSTLSALARKGRTVVMSVHQPSSRVYRVFDSVLLLAEGRCLYFGAGGDAMEYFASVGFKPGFHVNPADFMLDLANDHVSLTVFFLLTQTGFAQADYNFTAEGGNVKQSLISSYNKVLAPKVKASISAGAAEHAHDNGHATSPPPLPESCSGCTSWCHQFTILLQRSLKERRHETFTSLRLFQIIAPSLVAGAMWWRSSPAAVADRLGLLFFVSIFWGVFASFNAVFAFPQERPVLARERASGMYALSSYFMSRMAGDLPMELALPTAFTVIVYLMAGLNPSPSAFALTLVVILSYVLVAEGLGLAVGAVMMDAKRASTLVTVIMLAYLLTGGFYVHNVPGFMVWAKYTSFTYYCYRLLIVVQYGGHHRRLLPPEVVDGEAGPGVCVAALVAMFFGYRLLAYLALRRVRK</sequence>
<dbReference type="InterPro" id="IPR003593">
    <property type="entry name" value="AAA+_ATPase"/>
</dbReference>
<gene>
    <name evidence="11" type="ORF">HU200_029146</name>
</gene>
<evidence type="ECO:0000256" key="4">
    <source>
        <dbReference type="ARBA" id="ARBA00022741"/>
    </source>
</evidence>
<evidence type="ECO:0000256" key="5">
    <source>
        <dbReference type="ARBA" id="ARBA00022840"/>
    </source>
</evidence>
<dbReference type="SUPFAM" id="SSF52540">
    <property type="entry name" value="P-loop containing nucleoside triphosphate hydrolases"/>
    <property type="match status" value="1"/>
</dbReference>
<reference evidence="11" key="1">
    <citation type="submission" date="2020-07" db="EMBL/GenBank/DDBJ databases">
        <title>Genome sequence and genetic diversity analysis of an under-domesticated orphan crop, white fonio (Digitaria exilis).</title>
        <authorList>
            <person name="Bennetzen J.L."/>
            <person name="Chen S."/>
            <person name="Ma X."/>
            <person name="Wang X."/>
            <person name="Yssel A.E.J."/>
            <person name="Chaluvadi S.R."/>
            <person name="Johnson M."/>
            <person name="Gangashetty P."/>
            <person name="Hamidou F."/>
            <person name="Sanogo M.D."/>
            <person name="Zwaenepoel A."/>
            <person name="Wallace J."/>
            <person name="Van De Peer Y."/>
            <person name="Van Deynze A."/>
        </authorList>
    </citation>
    <scope>NUCLEOTIDE SEQUENCE</scope>
    <source>
        <tissue evidence="11">Leaves</tissue>
    </source>
</reference>
<dbReference type="Pfam" id="PF19055">
    <property type="entry name" value="ABC2_membrane_7"/>
    <property type="match status" value="1"/>
</dbReference>
<evidence type="ECO:0000313" key="11">
    <source>
        <dbReference type="EMBL" id="KAF8711138.1"/>
    </source>
</evidence>
<keyword evidence="2" id="KW-0813">Transport</keyword>
<dbReference type="InterPro" id="IPR027417">
    <property type="entry name" value="P-loop_NTPase"/>
</dbReference>
<dbReference type="PROSITE" id="PS50893">
    <property type="entry name" value="ABC_TRANSPORTER_2"/>
    <property type="match status" value="1"/>
</dbReference>
<evidence type="ECO:0000256" key="7">
    <source>
        <dbReference type="ARBA" id="ARBA00023136"/>
    </source>
</evidence>
<name>A0A835C4I8_9POAL</name>
<dbReference type="InterPro" id="IPR003439">
    <property type="entry name" value="ABC_transporter-like_ATP-bd"/>
</dbReference>
<evidence type="ECO:0000256" key="8">
    <source>
        <dbReference type="SAM" id="MobiDB-lite"/>
    </source>
</evidence>
<dbReference type="OrthoDB" id="245989at2759"/>
<feature type="transmembrane region" description="Helical" evidence="9">
    <location>
        <begin position="465"/>
        <end position="487"/>
    </location>
</feature>
<dbReference type="GO" id="GO:0016887">
    <property type="term" value="F:ATP hydrolysis activity"/>
    <property type="evidence" value="ECO:0007669"/>
    <property type="project" value="InterPro"/>
</dbReference>
<accession>A0A835C4I8</accession>